<evidence type="ECO:0000256" key="2">
    <source>
        <dbReference type="SAM" id="MobiDB-lite"/>
    </source>
</evidence>
<dbReference type="Proteomes" id="UP000298714">
    <property type="component" value="Chromosome"/>
</dbReference>
<dbReference type="InterPro" id="IPR000551">
    <property type="entry name" value="MerR-type_HTH_dom"/>
</dbReference>
<dbReference type="PROSITE" id="PS50937">
    <property type="entry name" value="HTH_MERR_2"/>
    <property type="match status" value="1"/>
</dbReference>
<evidence type="ECO:0000256" key="1">
    <source>
        <dbReference type="ARBA" id="ARBA00023125"/>
    </source>
</evidence>
<accession>A0A4D7CAQ2</accession>
<keyword evidence="1" id="KW-0238">DNA-binding</keyword>
<feature type="domain" description="HTH merR-type" evidence="3">
    <location>
        <begin position="13"/>
        <end position="81"/>
    </location>
</feature>
<proteinExistence type="predicted"/>
<dbReference type="Pfam" id="PF13411">
    <property type="entry name" value="MerR_1"/>
    <property type="match status" value="1"/>
</dbReference>
<dbReference type="KEGG" id="hgn:E6W36_11080"/>
<dbReference type="InterPro" id="IPR009061">
    <property type="entry name" value="DNA-bd_dom_put_sf"/>
</dbReference>
<dbReference type="GO" id="GO:0003677">
    <property type="term" value="F:DNA binding"/>
    <property type="evidence" value="ECO:0007669"/>
    <property type="project" value="UniProtKB-KW"/>
</dbReference>
<evidence type="ECO:0000259" key="3">
    <source>
        <dbReference type="PROSITE" id="PS50937"/>
    </source>
</evidence>
<dbReference type="CDD" id="cd04765">
    <property type="entry name" value="HTH_MlrA-like_sg2"/>
    <property type="match status" value="1"/>
</dbReference>
<organism evidence="4 5">
    <name type="scientific">Hankyongella ginsenosidimutans</name>
    <dbReference type="NCBI Taxonomy" id="1763828"/>
    <lineage>
        <taxon>Bacteria</taxon>
        <taxon>Pseudomonadati</taxon>
        <taxon>Pseudomonadota</taxon>
        <taxon>Alphaproteobacteria</taxon>
        <taxon>Sphingomonadales</taxon>
        <taxon>Sphingomonadaceae</taxon>
        <taxon>Hankyongella</taxon>
    </lineage>
</organism>
<dbReference type="InterPro" id="IPR047057">
    <property type="entry name" value="MerR_fam"/>
</dbReference>
<name>A0A4D7CAQ2_9SPHN</name>
<dbReference type="GO" id="GO:0003700">
    <property type="term" value="F:DNA-binding transcription factor activity"/>
    <property type="evidence" value="ECO:0007669"/>
    <property type="project" value="InterPro"/>
</dbReference>
<dbReference type="EMBL" id="CP039704">
    <property type="protein sequence ID" value="QCI80563.1"/>
    <property type="molecule type" value="Genomic_DNA"/>
</dbReference>
<feature type="compositionally biased region" description="Low complexity" evidence="2">
    <location>
        <begin position="107"/>
        <end position="117"/>
    </location>
</feature>
<evidence type="ECO:0000313" key="4">
    <source>
        <dbReference type="EMBL" id="QCI80563.1"/>
    </source>
</evidence>
<keyword evidence="5" id="KW-1185">Reference proteome</keyword>
<dbReference type="PANTHER" id="PTHR30204:SF15">
    <property type="entry name" value="BLL5018 PROTEIN"/>
    <property type="match status" value="1"/>
</dbReference>
<dbReference type="AlphaFoldDB" id="A0A4D7CAQ2"/>
<gene>
    <name evidence="4" type="ORF">E6W36_11080</name>
</gene>
<protein>
    <submittedName>
        <fullName evidence="4">MerR family transcriptional regulator</fullName>
    </submittedName>
</protein>
<evidence type="ECO:0000313" key="5">
    <source>
        <dbReference type="Proteomes" id="UP000298714"/>
    </source>
</evidence>
<reference evidence="5" key="1">
    <citation type="submission" date="2019-04" db="EMBL/GenBank/DDBJ databases">
        <title>Complete genome sequence of Sphingomonas sp. W1-2-3.</title>
        <authorList>
            <person name="Im W.T."/>
        </authorList>
    </citation>
    <scope>NUCLEOTIDE SEQUENCE [LARGE SCALE GENOMIC DNA]</scope>
    <source>
        <strain evidence="5">W1-2-3</strain>
    </source>
</reference>
<dbReference type="PANTHER" id="PTHR30204">
    <property type="entry name" value="REDOX-CYCLING DRUG-SENSING TRANSCRIPTIONAL ACTIVATOR SOXR"/>
    <property type="match status" value="1"/>
</dbReference>
<sequence>MWGAMKSPEAYKTISEVSELIGVPQHVLRFWETKFAGIRPLKRGGNRRYYRPEDLRLLRIVNHLLYTEGYTIRGVQKLLREKGAGSVLSGLDGAAPEEALDAPPSTPDAAAVPDLVAPQPPEQGEPTVALASLTLDAPAIARLQALRQELARVLAA</sequence>
<dbReference type="SMART" id="SM00422">
    <property type="entry name" value="HTH_MERR"/>
    <property type="match status" value="1"/>
</dbReference>
<feature type="region of interest" description="Disordered" evidence="2">
    <location>
        <begin position="94"/>
        <end position="125"/>
    </location>
</feature>
<dbReference type="Gene3D" id="1.10.1660.10">
    <property type="match status" value="1"/>
</dbReference>
<dbReference type="SUPFAM" id="SSF46955">
    <property type="entry name" value="Putative DNA-binding domain"/>
    <property type="match status" value="1"/>
</dbReference>